<gene>
    <name evidence="5" type="ORF">C5O19_10245</name>
</gene>
<organism evidence="5 6">
    <name type="scientific">Siphonobacter curvatus</name>
    <dbReference type="NCBI Taxonomy" id="2094562"/>
    <lineage>
        <taxon>Bacteria</taxon>
        <taxon>Pseudomonadati</taxon>
        <taxon>Bacteroidota</taxon>
        <taxon>Cytophagia</taxon>
        <taxon>Cytophagales</taxon>
        <taxon>Cytophagaceae</taxon>
        <taxon>Siphonobacter</taxon>
    </lineage>
</organism>
<comment type="similarity">
    <text evidence="2">Belongs to the transketolase family.</text>
</comment>
<accession>A0A2S7IQN4</accession>
<evidence type="ECO:0000256" key="2">
    <source>
        <dbReference type="ARBA" id="ARBA00007131"/>
    </source>
</evidence>
<evidence type="ECO:0000256" key="3">
    <source>
        <dbReference type="ARBA" id="ARBA00023052"/>
    </source>
</evidence>
<dbReference type="EMBL" id="PTRA01000001">
    <property type="protein sequence ID" value="PQA59979.1"/>
    <property type="molecule type" value="Genomic_DNA"/>
</dbReference>
<dbReference type="InterPro" id="IPR029061">
    <property type="entry name" value="THDP-binding"/>
</dbReference>
<evidence type="ECO:0000313" key="5">
    <source>
        <dbReference type="EMBL" id="PQA59979.1"/>
    </source>
</evidence>
<dbReference type="CDD" id="cd02012">
    <property type="entry name" value="TPP_TK"/>
    <property type="match status" value="1"/>
</dbReference>
<dbReference type="RefSeq" id="WP_104711871.1">
    <property type="nucleotide sequence ID" value="NZ_PTRA01000001.1"/>
</dbReference>
<evidence type="ECO:0000259" key="4">
    <source>
        <dbReference type="Pfam" id="PF00456"/>
    </source>
</evidence>
<keyword evidence="6" id="KW-1185">Reference proteome</keyword>
<evidence type="ECO:0000256" key="1">
    <source>
        <dbReference type="ARBA" id="ARBA00001964"/>
    </source>
</evidence>
<keyword evidence="3" id="KW-0786">Thiamine pyrophosphate</keyword>
<dbReference type="AlphaFoldDB" id="A0A2S7IQN4"/>
<dbReference type="PANTHER" id="PTHR47514:SF1">
    <property type="entry name" value="TRANSKETOLASE N-TERMINAL SECTION-RELATED"/>
    <property type="match status" value="1"/>
</dbReference>
<dbReference type="InterPro" id="IPR005474">
    <property type="entry name" value="Transketolase_N"/>
</dbReference>
<dbReference type="SUPFAM" id="SSF52518">
    <property type="entry name" value="Thiamin diphosphate-binding fold (THDP-binding)"/>
    <property type="match status" value="1"/>
</dbReference>
<comment type="caution">
    <text evidence="5">The sequence shown here is derived from an EMBL/GenBank/DDBJ whole genome shotgun (WGS) entry which is preliminary data.</text>
</comment>
<sequence>MLETELKQLAGELRLKTLELYKMANAGHIGCSMSCLDLMIGSLVKQKRDSEVFILSKGHAAAALYTCLNHLGEISDDTLQTFYKNDTTLPAHPAPNKHTGIPFATGSLGHGLPIATGIAKANQLSGEDALTFVLMSDGETNEGTTWEALHFAVNNQLDQLVVLIDRNRLQGFGHTQDILGDSADPRKYEVLGADVVEIDGHDIATIIQTIEQLRTQRNGKPKVVVANTIKGKGISYMENRMEWHYLPMSADLYAQAQKDVIEAYQLSVEHVL</sequence>
<name>A0A2S7IQN4_9BACT</name>
<feature type="domain" description="Transketolase N-terminal" evidence="4">
    <location>
        <begin position="9"/>
        <end position="258"/>
    </location>
</feature>
<evidence type="ECO:0000313" key="6">
    <source>
        <dbReference type="Proteomes" id="UP000239590"/>
    </source>
</evidence>
<proteinExistence type="inferred from homology"/>
<protein>
    <submittedName>
        <fullName evidence="5">Transketolase</fullName>
    </submittedName>
</protein>
<dbReference type="Proteomes" id="UP000239590">
    <property type="component" value="Unassembled WGS sequence"/>
</dbReference>
<reference evidence="6" key="1">
    <citation type="submission" date="2018-02" db="EMBL/GenBank/DDBJ databases">
        <title>Genome sequencing of Solimonas sp. HR-BB.</title>
        <authorList>
            <person name="Lee Y."/>
            <person name="Jeon C.O."/>
        </authorList>
    </citation>
    <scope>NUCLEOTIDE SEQUENCE [LARGE SCALE GENOMIC DNA]</scope>
    <source>
        <strain evidence="6">HR-U</strain>
    </source>
</reference>
<dbReference type="Pfam" id="PF00456">
    <property type="entry name" value="Transketolase_N"/>
    <property type="match status" value="1"/>
</dbReference>
<dbReference type="PANTHER" id="PTHR47514">
    <property type="entry name" value="TRANSKETOLASE N-TERMINAL SECTION-RELATED"/>
    <property type="match status" value="1"/>
</dbReference>
<dbReference type="OrthoDB" id="8732661at2"/>
<comment type="cofactor">
    <cofactor evidence="1">
        <name>thiamine diphosphate</name>
        <dbReference type="ChEBI" id="CHEBI:58937"/>
    </cofactor>
</comment>
<dbReference type="Gene3D" id="3.40.50.970">
    <property type="match status" value="1"/>
</dbReference>